<evidence type="ECO:0000256" key="3">
    <source>
        <dbReference type="ARBA" id="ARBA00023065"/>
    </source>
</evidence>
<evidence type="ECO:0000256" key="1">
    <source>
        <dbReference type="ARBA" id="ARBA00005901"/>
    </source>
</evidence>
<evidence type="ECO:0000313" key="4">
    <source>
        <dbReference type="EMBL" id="KAG5177796.1"/>
    </source>
</evidence>
<keyword evidence="3" id="KW-0406">Ion transport</keyword>
<dbReference type="PANTHER" id="PTHR45715">
    <property type="entry name" value="ATPASE H+-TRANSPORTING V1 SUBUNIT E1A-RELATED"/>
    <property type="match status" value="1"/>
</dbReference>
<reference evidence="4" key="1">
    <citation type="submission" date="2021-02" db="EMBL/GenBank/DDBJ databases">
        <title>First Annotated Genome of the Yellow-green Alga Tribonema minus.</title>
        <authorList>
            <person name="Mahan K.M."/>
        </authorList>
    </citation>
    <scope>NUCLEOTIDE SEQUENCE</scope>
    <source>
        <strain evidence="4">UTEX B ZZ1240</strain>
    </source>
</reference>
<dbReference type="AlphaFoldDB" id="A0A835YLP4"/>
<name>A0A835YLP4_9STRA</name>
<dbReference type="GO" id="GO:0033178">
    <property type="term" value="C:proton-transporting two-sector ATPase complex, catalytic domain"/>
    <property type="evidence" value="ECO:0007669"/>
    <property type="project" value="InterPro"/>
</dbReference>
<gene>
    <name evidence="4" type="ORF">JKP88DRAFT_331232</name>
</gene>
<dbReference type="Pfam" id="PF01991">
    <property type="entry name" value="vATP-synt_E"/>
    <property type="match status" value="1"/>
</dbReference>
<organism evidence="4 5">
    <name type="scientific">Tribonema minus</name>
    <dbReference type="NCBI Taxonomy" id="303371"/>
    <lineage>
        <taxon>Eukaryota</taxon>
        <taxon>Sar</taxon>
        <taxon>Stramenopiles</taxon>
        <taxon>Ochrophyta</taxon>
        <taxon>PX clade</taxon>
        <taxon>Xanthophyceae</taxon>
        <taxon>Tribonematales</taxon>
        <taxon>Tribonemataceae</taxon>
        <taxon>Tribonema</taxon>
    </lineage>
</organism>
<dbReference type="Proteomes" id="UP000664859">
    <property type="component" value="Unassembled WGS sequence"/>
</dbReference>
<dbReference type="Gene3D" id="6.10.250.1620">
    <property type="match status" value="1"/>
</dbReference>
<evidence type="ECO:0000313" key="5">
    <source>
        <dbReference type="Proteomes" id="UP000664859"/>
    </source>
</evidence>
<evidence type="ECO:0000256" key="2">
    <source>
        <dbReference type="ARBA" id="ARBA00022448"/>
    </source>
</evidence>
<dbReference type="SUPFAM" id="SSF160527">
    <property type="entry name" value="V-type ATPase subunit E-like"/>
    <property type="match status" value="1"/>
</dbReference>
<proteinExistence type="inferred from homology"/>
<comment type="similarity">
    <text evidence="1">Belongs to the V-ATPase E subunit family.</text>
</comment>
<dbReference type="OrthoDB" id="10263003at2759"/>
<protein>
    <submittedName>
        <fullName evidence="4">ATPase, V1/A1 complex, subunit E</fullName>
    </submittedName>
</protein>
<dbReference type="GO" id="GO:0046961">
    <property type="term" value="F:proton-transporting ATPase activity, rotational mechanism"/>
    <property type="evidence" value="ECO:0007669"/>
    <property type="project" value="InterPro"/>
</dbReference>
<sequence>MEAGSASQIRQMVNFILQEAHEKAVEIKLKTEHDFNLEKQMLVHNAKLKIQEEYVQKDKDRAVQDRIARSGMVGTSRVQKMTSRDQLLQTLLADTTATIDKVSHSADAYPKLLRTLLVQGLIKIEEDDVTVHVRTADVAAMKSVAADAVADYKAQMQKEANLAVTPTVTVNEDPAKCLSAASPGGLVLVAAAGRIVCDNQLAARLSIVYQDLLPKVRALLFPSA</sequence>
<dbReference type="InterPro" id="IPR002842">
    <property type="entry name" value="ATPase_V1_Esu"/>
</dbReference>
<keyword evidence="5" id="KW-1185">Reference proteome</keyword>
<dbReference type="EMBL" id="JAFCMP010000521">
    <property type="protein sequence ID" value="KAG5177796.1"/>
    <property type="molecule type" value="Genomic_DNA"/>
</dbReference>
<keyword evidence="2" id="KW-0813">Transport</keyword>
<dbReference type="InterPro" id="IPR038495">
    <property type="entry name" value="ATPase_E_C"/>
</dbReference>
<comment type="caution">
    <text evidence="4">The sequence shown here is derived from an EMBL/GenBank/DDBJ whole genome shotgun (WGS) entry which is preliminary data.</text>
</comment>
<dbReference type="Gene3D" id="3.30.2320.30">
    <property type="entry name" value="ATP synthase, E subunit, C-terminal"/>
    <property type="match status" value="1"/>
</dbReference>
<accession>A0A835YLP4</accession>